<comment type="subcellular location">
    <subcellularLocation>
        <location evidence="1">Secreted</location>
    </subcellularLocation>
</comment>
<evidence type="ECO:0000313" key="6">
    <source>
        <dbReference type="EMBL" id="KAJ8343076.1"/>
    </source>
</evidence>
<dbReference type="GO" id="GO:0005615">
    <property type="term" value="C:extracellular space"/>
    <property type="evidence" value="ECO:0007669"/>
    <property type="project" value="UniProtKB-KW"/>
</dbReference>
<dbReference type="InterPro" id="IPR010681">
    <property type="entry name" value="PRF/CT"/>
</dbReference>
<proteinExistence type="inferred from homology"/>
<comment type="caution">
    <text evidence="6">The sequence shown here is derived from an EMBL/GenBank/DDBJ whole genome shotgun (WGS) entry which is preliminary data.</text>
</comment>
<dbReference type="PANTHER" id="PTHR21353:SF9">
    <property type="match status" value="1"/>
</dbReference>
<evidence type="ECO:0000313" key="7">
    <source>
        <dbReference type="Proteomes" id="UP001152622"/>
    </source>
</evidence>
<dbReference type="AlphaFoldDB" id="A0A9Q1EQC9"/>
<reference evidence="6" key="1">
    <citation type="journal article" date="2023" name="Science">
        <title>Genome structures resolve the early diversification of teleost fishes.</title>
        <authorList>
            <person name="Parey E."/>
            <person name="Louis A."/>
            <person name="Montfort J."/>
            <person name="Bouchez O."/>
            <person name="Roques C."/>
            <person name="Iampietro C."/>
            <person name="Lluch J."/>
            <person name="Castinel A."/>
            <person name="Donnadieu C."/>
            <person name="Desvignes T."/>
            <person name="Floi Bucao C."/>
            <person name="Jouanno E."/>
            <person name="Wen M."/>
            <person name="Mejri S."/>
            <person name="Dirks R."/>
            <person name="Jansen H."/>
            <person name="Henkel C."/>
            <person name="Chen W.J."/>
            <person name="Zahm M."/>
            <person name="Cabau C."/>
            <person name="Klopp C."/>
            <person name="Thompson A.W."/>
            <person name="Robinson-Rechavi M."/>
            <person name="Braasch I."/>
            <person name="Lecointre G."/>
            <person name="Bobe J."/>
            <person name="Postlethwait J.H."/>
            <person name="Berthelot C."/>
            <person name="Roest Crollius H."/>
            <person name="Guiguen Y."/>
        </authorList>
    </citation>
    <scope>NUCLEOTIDE SEQUENCE</scope>
    <source>
        <strain evidence="6">WJC10195</strain>
    </source>
</reference>
<evidence type="ECO:0000256" key="2">
    <source>
        <dbReference type="ARBA" id="ARBA00007432"/>
    </source>
</evidence>
<evidence type="ECO:0000256" key="1">
    <source>
        <dbReference type="ARBA" id="ARBA00004613"/>
    </source>
</evidence>
<accession>A0A9Q1EQC9</accession>
<evidence type="ECO:0008006" key="8">
    <source>
        <dbReference type="Google" id="ProtNLM"/>
    </source>
</evidence>
<evidence type="ECO:0000256" key="3">
    <source>
        <dbReference type="ARBA" id="ARBA00022514"/>
    </source>
</evidence>
<evidence type="ECO:0000256" key="5">
    <source>
        <dbReference type="SAM" id="SignalP"/>
    </source>
</evidence>
<dbReference type="GO" id="GO:0043524">
    <property type="term" value="P:negative regulation of neuron apoptotic process"/>
    <property type="evidence" value="ECO:0007669"/>
    <property type="project" value="InterPro"/>
</dbReference>
<dbReference type="InterPro" id="IPR000151">
    <property type="entry name" value="Ciliary_neurotrophic_fac_CNTF"/>
</dbReference>
<dbReference type="InterPro" id="IPR009079">
    <property type="entry name" value="4_helix_cytokine-like_core"/>
</dbReference>
<keyword evidence="5" id="KW-0732">Signal</keyword>
<protein>
    <recommendedName>
        <fullName evidence="8">Prolactin</fullName>
    </recommendedName>
</protein>
<dbReference type="GO" id="GO:0005127">
    <property type="term" value="F:ciliary neurotrophic factor receptor binding"/>
    <property type="evidence" value="ECO:0007669"/>
    <property type="project" value="InterPro"/>
</dbReference>
<sequence>MLRALILLHLCALASLVPYTKIKKNHTLHDTYSRSLMLARMIHQDVRNLLPSYEEQLGIKDSQVSNLFMKGLPSCASNYSDWHSLERERQRTRDLYPLSSTLPSLCTQDATRLQQDSEYLQLFDRHINVCCSSEHQLDTQSNKLTLELQLKIRDLQVQITQQLKLLQQPGVYMAGLSPAPLCNPESLWYGRMEGYIVLRDLEKCAQKVVRDYTLMRSQQQQ</sequence>
<dbReference type="EMBL" id="JAINUF010000014">
    <property type="protein sequence ID" value="KAJ8343076.1"/>
    <property type="molecule type" value="Genomic_DNA"/>
</dbReference>
<evidence type="ECO:0000256" key="4">
    <source>
        <dbReference type="ARBA" id="ARBA00022525"/>
    </source>
</evidence>
<dbReference type="SUPFAM" id="SSF47266">
    <property type="entry name" value="4-helical cytokines"/>
    <property type="match status" value="1"/>
</dbReference>
<keyword evidence="3" id="KW-0202">Cytokine</keyword>
<dbReference type="OrthoDB" id="9446539at2759"/>
<dbReference type="Gene3D" id="1.20.1250.10">
    <property type="match status" value="1"/>
</dbReference>
<name>A0A9Q1EQC9_SYNKA</name>
<feature type="chain" id="PRO_5040202952" description="Prolactin" evidence="5">
    <location>
        <begin position="23"/>
        <end position="221"/>
    </location>
</feature>
<dbReference type="Pfam" id="PF01110">
    <property type="entry name" value="CNTF"/>
    <property type="match status" value="1"/>
</dbReference>
<keyword evidence="7" id="KW-1185">Reference proteome</keyword>
<dbReference type="GO" id="GO:0005125">
    <property type="term" value="F:cytokine activity"/>
    <property type="evidence" value="ECO:0007669"/>
    <property type="project" value="UniProtKB-KW"/>
</dbReference>
<dbReference type="Proteomes" id="UP001152622">
    <property type="component" value="Chromosome 14"/>
</dbReference>
<organism evidence="6 7">
    <name type="scientific">Synaphobranchus kaupii</name>
    <name type="common">Kaup's arrowtooth eel</name>
    <dbReference type="NCBI Taxonomy" id="118154"/>
    <lineage>
        <taxon>Eukaryota</taxon>
        <taxon>Metazoa</taxon>
        <taxon>Chordata</taxon>
        <taxon>Craniata</taxon>
        <taxon>Vertebrata</taxon>
        <taxon>Euteleostomi</taxon>
        <taxon>Actinopterygii</taxon>
        <taxon>Neopterygii</taxon>
        <taxon>Teleostei</taxon>
        <taxon>Anguilliformes</taxon>
        <taxon>Synaphobranchidae</taxon>
        <taxon>Synaphobranchus</taxon>
    </lineage>
</organism>
<gene>
    <name evidence="6" type="ORF">SKAU_G00330040</name>
</gene>
<feature type="signal peptide" evidence="5">
    <location>
        <begin position="1"/>
        <end position="22"/>
    </location>
</feature>
<dbReference type="GO" id="GO:0070120">
    <property type="term" value="P:ciliary neurotrophic factor-mediated signaling pathway"/>
    <property type="evidence" value="ECO:0007669"/>
    <property type="project" value="InterPro"/>
</dbReference>
<keyword evidence="4" id="KW-0964">Secreted</keyword>
<dbReference type="PANTHER" id="PTHR21353">
    <property type="match status" value="1"/>
</dbReference>
<comment type="similarity">
    <text evidence="2">Belongs to the IL-6 superfamily.</text>
</comment>